<gene>
    <name evidence="4" type="ORF">Acr_00g0069730</name>
</gene>
<evidence type="ECO:0000313" key="5">
    <source>
        <dbReference type="Proteomes" id="UP000585474"/>
    </source>
</evidence>
<keyword evidence="1" id="KW-0479">Metal-binding</keyword>
<feature type="domain" description="CCHC-type" evidence="3">
    <location>
        <begin position="228"/>
        <end position="244"/>
    </location>
</feature>
<dbReference type="InterPro" id="IPR001878">
    <property type="entry name" value="Znf_CCHC"/>
</dbReference>
<dbReference type="InterPro" id="IPR036875">
    <property type="entry name" value="Znf_CCHC_sf"/>
</dbReference>
<dbReference type="Pfam" id="PF00098">
    <property type="entry name" value="zf-CCHC"/>
    <property type="match status" value="1"/>
</dbReference>
<feature type="region of interest" description="Disordered" evidence="2">
    <location>
        <begin position="499"/>
        <end position="531"/>
    </location>
</feature>
<keyword evidence="5" id="KW-1185">Reference proteome</keyword>
<sequence>MSTRSGRPFKGRLTEFQHDEILLKLVEQMDSCNLRISVLEGQTIQPNAGQTTGEQGENSANNNTGGNGENQGEQAANQHPDPAPRQQFRATQGQGAPQSSVFDWTNDLLQRGQYETYDTVGDITKKIKMEVPDFEGKVKLTKFDELTTRSQVVEDPSQTLARFKTGLRPNIRRELLRQPLYNLEHAFQTAPKGFNDASRFRPNGSKQPSADPRGKNHVANKGEGKGSKCFWCGEAGHMAYQCPKKNLHIGVEHEDVSAQQNYEDDVESFDVGALNTDDFEDDEIDSSLLSVVRRILAAPKVKKEDRKRTSIFQMHFQAESMETGVIYVVVMKEVSKTVVVSDSTVPPEVTELLSYFYDVTLEKLPNELPPMPLSTGCSPFEIVTGLLPRKPIDLVPLPIEARPSAEAEAFSKHICDIHDDVCRKIAISNESYKRHADLRRRFVEFTEGDMVTIRVKPERSISSSGKGRPLSDCTWITDDEFPRHDTDLYERFHAFNSPESSSFKSGRVDGKWQQSIKMYKRREMDGSKAKQ</sequence>
<accession>A0A7J0DT65</accession>
<reference evidence="5" key="1">
    <citation type="submission" date="2019-07" db="EMBL/GenBank/DDBJ databases">
        <title>De Novo Assembly of kiwifruit Actinidia rufa.</title>
        <authorList>
            <person name="Sugita-Konishi S."/>
            <person name="Sato K."/>
            <person name="Mori E."/>
            <person name="Abe Y."/>
            <person name="Kisaki G."/>
            <person name="Hamano K."/>
            <person name="Suezawa K."/>
            <person name="Otani M."/>
            <person name="Fukuda T."/>
            <person name="Manabe T."/>
            <person name="Gomi K."/>
            <person name="Tabuchi M."/>
            <person name="Akimitsu K."/>
            <person name="Kataoka I."/>
        </authorList>
    </citation>
    <scope>NUCLEOTIDE SEQUENCE [LARGE SCALE GENOMIC DNA]</scope>
    <source>
        <strain evidence="5">cv. Fuchu</strain>
    </source>
</reference>
<dbReference type="GO" id="GO:0008270">
    <property type="term" value="F:zinc ion binding"/>
    <property type="evidence" value="ECO:0007669"/>
    <property type="project" value="UniProtKB-KW"/>
</dbReference>
<dbReference type="Gene3D" id="4.10.60.10">
    <property type="entry name" value="Zinc finger, CCHC-type"/>
    <property type="match status" value="1"/>
</dbReference>
<proteinExistence type="predicted"/>
<keyword evidence="1" id="KW-0862">Zinc</keyword>
<keyword evidence="1" id="KW-0863">Zinc-finger</keyword>
<dbReference type="SUPFAM" id="SSF57756">
    <property type="entry name" value="Retrovirus zinc finger-like domains"/>
    <property type="match status" value="1"/>
</dbReference>
<feature type="region of interest" description="Disordered" evidence="2">
    <location>
        <begin position="46"/>
        <end position="100"/>
    </location>
</feature>
<dbReference type="Proteomes" id="UP000585474">
    <property type="component" value="Unassembled WGS sequence"/>
</dbReference>
<comment type="caution">
    <text evidence="4">The sequence shown here is derived from an EMBL/GenBank/DDBJ whole genome shotgun (WGS) entry which is preliminary data.</text>
</comment>
<feature type="compositionally biased region" description="Basic and acidic residues" evidence="2">
    <location>
        <begin position="521"/>
        <end position="531"/>
    </location>
</feature>
<protein>
    <recommendedName>
        <fullName evidence="3">CCHC-type domain-containing protein</fullName>
    </recommendedName>
</protein>
<feature type="compositionally biased region" description="Polar residues" evidence="2">
    <location>
        <begin position="88"/>
        <end position="100"/>
    </location>
</feature>
<evidence type="ECO:0000256" key="1">
    <source>
        <dbReference type="PROSITE-ProRule" id="PRU00047"/>
    </source>
</evidence>
<dbReference type="GO" id="GO:0003676">
    <property type="term" value="F:nucleic acid binding"/>
    <property type="evidence" value="ECO:0007669"/>
    <property type="project" value="InterPro"/>
</dbReference>
<feature type="compositionally biased region" description="Polar residues" evidence="2">
    <location>
        <begin position="46"/>
        <end position="55"/>
    </location>
</feature>
<evidence type="ECO:0000313" key="4">
    <source>
        <dbReference type="EMBL" id="GFS40668.1"/>
    </source>
</evidence>
<dbReference type="EMBL" id="BJWL01000357">
    <property type="protein sequence ID" value="GFS40668.1"/>
    <property type="molecule type" value="Genomic_DNA"/>
</dbReference>
<dbReference type="PROSITE" id="PS50158">
    <property type="entry name" value="ZF_CCHC"/>
    <property type="match status" value="1"/>
</dbReference>
<dbReference type="SMART" id="SM00343">
    <property type="entry name" value="ZnF_C2HC"/>
    <property type="match status" value="1"/>
</dbReference>
<evidence type="ECO:0000259" key="3">
    <source>
        <dbReference type="PROSITE" id="PS50158"/>
    </source>
</evidence>
<organism evidence="4 5">
    <name type="scientific">Actinidia rufa</name>
    <dbReference type="NCBI Taxonomy" id="165716"/>
    <lineage>
        <taxon>Eukaryota</taxon>
        <taxon>Viridiplantae</taxon>
        <taxon>Streptophyta</taxon>
        <taxon>Embryophyta</taxon>
        <taxon>Tracheophyta</taxon>
        <taxon>Spermatophyta</taxon>
        <taxon>Magnoliopsida</taxon>
        <taxon>eudicotyledons</taxon>
        <taxon>Gunneridae</taxon>
        <taxon>Pentapetalae</taxon>
        <taxon>asterids</taxon>
        <taxon>Ericales</taxon>
        <taxon>Actinidiaceae</taxon>
        <taxon>Actinidia</taxon>
    </lineage>
</organism>
<dbReference type="PANTHER" id="PTHR35046:SF18">
    <property type="entry name" value="RNA-DIRECTED DNA POLYMERASE"/>
    <property type="match status" value="1"/>
</dbReference>
<name>A0A7J0DT65_9ERIC</name>
<dbReference type="AlphaFoldDB" id="A0A7J0DT65"/>
<dbReference type="OrthoDB" id="1934635at2759"/>
<feature type="compositionally biased region" description="Low complexity" evidence="2">
    <location>
        <begin position="56"/>
        <end position="78"/>
    </location>
</feature>
<dbReference type="PANTHER" id="PTHR35046">
    <property type="entry name" value="ZINC KNUCKLE (CCHC-TYPE) FAMILY PROTEIN"/>
    <property type="match status" value="1"/>
</dbReference>
<evidence type="ECO:0000256" key="2">
    <source>
        <dbReference type="SAM" id="MobiDB-lite"/>
    </source>
</evidence>
<feature type="region of interest" description="Disordered" evidence="2">
    <location>
        <begin position="192"/>
        <end position="220"/>
    </location>
</feature>